<evidence type="ECO:0000313" key="12">
    <source>
        <dbReference type="EMBL" id="KAK6629046.1"/>
    </source>
</evidence>
<keyword evidence="7 9" id="KW-0326">Glycosidase</keyword>
<keyword evidence="4" id="KW-0472">Membrane</keyword>
<proteinExistence type="inferred from homology"/>
<evidence type="ECO:0000256" key="4">
    <source>
        <dbReference type="ARBA" id="ARBA00023136"/>
    </source>
</evidence>
<evidence type="ECO:0000256" key="10">
    <source>
        <dbReference type="SAM" id="SignalP"/>
    </source>
</evidence>
<feature type="domain" description="P-type" evidence="11">
    <location>
        <begin position="25"/>
        <end position="82"/>
    </location>
</feature>
<dbReference type="Gene3D" id="4.10.110.10">
    <property type="entry name" value="Spasmolytic Protein, domain 1"/>
    <property type="match status" value="1"/>
</dbReference>
<dbReference type="Pfam" id="PF21365">
    <property type="entry name" value="Glyco_hydro_31_3rd"/>
    <property type="match status" value="1"/>
</dbReference>
<dbReference type="InterPro" id="IPR000322">
    <property type="entry name" value="Glyco_hydro_31_TIM"/>
</dbReference>
<dbReference type="CDD" id="cd00111">
    <property type="entry name" value="Trefoil"/>
    <property type="match status" value="1"/>
</dbReference>
<dbReference type="GO" id="GO:0005975">
    <property type="term" value="P:carbohydrate metabolic process"/>
    <property type="evidence" value="ECO:0007669"/>
    <property type="project" value="InterPro"/>
</dbReference>
<dbReference type="InterPro" id="IPR017853">
    <property type="entry name" value="GH"/>
</dbReference>
<dbReference type="PROSITE" id="PS51448">
    <property type="entry name" value="P_TREFOIL_2"/>
    <property type="match status" value="1"/>
</dbReference>
<comment type="similarity">
    <text evidence="2 9">Belongs to the glycosyl hydrolase 31 family.</text>
</comment>
<name>A0AAN8S9A3_POLSC</name>
<dbReference type="PROSITE" id="PS00129">
    <property type="entry name" value="GLYCOSYL_HYDROL_F31_1"/>
    <property type="match status" value="1"/>
</dbReference>
<dbReference type="SUPFAM" id="SSF74650">
    <property type="entry name" value="Galactose mutarotase-like"/>
    <property type="match status" value="1"/>
</dbReference>
<dbReference type="Pfam" id="PF13802">
    <property type="entry name" value="Gal_mutarotas_2"/>
    <property type="match status" value="1"/>
</dbReference>
<dbReference type="AlphaFoldDB" id="A0AAN8S9A3"/>
<dbReference type="GO" id="GO:0030246">
    <property type="term" value="F:carbohydrate binding"/>
    <property type="evidence" value="ECO:0007669"/>
    <property type="project" value="InterPro"/>
</dbReference>
<dbReference type="GO" id="GO:0004558">
    <property type="term" value="F:alpha-1,4-glucosidase activity"/>
    <property type="evidence" value="ECO:0007669"/>
    <property type="project" value="TreeGrafter"/>
</dbReference>
<dbReference type="InterPro" id="IPR000519">
    <property type="entry name" value="P_trefoil_dom"/>
</dbReference>
<keyword evidence="5" id="KW-1015">Disulfide bond</keyword>
<evidence type="ECO:0000256" key="2">
    <source>
        <dbReference type="ARBA" id="ARBA00007806"/>
    </source>
</evidence>
<dbReference type="SUPFAM" id="SSF51445">
    <property type="entry name" value="(Trans)glycosidases"/>
    <property type="match status" value="1"/>
</dbReference>
<feature type="signal peptide" evidence="10">
    <location>
        <begin position="1"/>
        <end position="21"/>
    </location>
</feature>
<dbReference type="CDD" id="cd06602">
    <property type="entry name" value="GH31_MGAM_SI_GAA"/>
    <property type="match status" value="1"/>
</dbReference>
<dbReference type="PANTHER" id="PTHR22762:SF131">
    <property type="entry name" value="GLYCOSIDE HYDROLASE FAMILY 31 N-TERMINAL DOMAIN-CONTAINING PROTEIN"/>
    <property type="match status" value="1"/>
</dbReference>
<gene>
    <name evidence="12" type="ORF">RUM43_002863</name>
</gene>
<evidence type="ECO:0000313" key="13">
    <source>
        <dbReference type="Proteomes" id="UP001372834"/>
    </source>
</evidence>
<dbReference type="PROSITE" id="PS00707">
    <property type="entry name" value="GLYCOSYL_HYDROL_F31_2"/>
    <property type="match status" value="1"/>
</dbReference>
<dbReference type="FunFam" id="2.60.40.1180:FF:000001">
    <property type="entry name" value="Maltase-glucoamylase, intestinal"/>
    <property type="match status" value="1"/>
</dbReference>
<keyword evidence="6" id="KW-0325">Glycoprotein</keyword>
<evidence type="ECO:0000256" key="7">
    <source>
        <dbReference type="ARBA" id="ARBA00023295"/>
    </source>
</evidence>
<evidence type="ECO:0000256" key="6">
    <source>
        <dbReference type="ARBA" id="ARBA00023180"/>
    </source>
</evidence>
<comment type="caution">
    <text evidence="8">Lacks conserved residue(s) required for the propagation of feature annotation.</text>
</comment>
<dbReference type="GO" id="GO:0016020">
    <property type="term" value="C:membrane"/>
    <property type="evidence" value="ECO:0007669"/>
    <property type="project" value="UniProtKB-SubCell"/>
</dbReference>
<dbReference type="Pfam" id="PF01055">
    <property type="entry name" value="Glyco_hydro_31_2nd"/>
    <property type="match status" value="1"/>
</dbReference>
<evidence type="ECO:0000256" key="5">
    <source>
        <dbReference type="ARBA" id="ARBA00023157"/>
    </source>
</evidence>
<keyword evidence="10" id="KW-0732">Signal</keyword>
<organism evidence="12 13">
    <name type="scientific">Polyplax serrata</name>
    <name type="common">Common mouse louse</name>
    <dbReference type="NCBI Taxonomy" id="468196"/>
    <lineage>
        <taxon>Eukaryota</taxon>
        <taxon>Metazoa</taxon>
        <taxon>Ecdysozoa</taxon>
        <taxon>Arthropoda</taxon>
        <taxon>Hexapoda</taxon>
        <taxon>Insecta</taxon>
        <taxon>Pterygota</taxon>
        <taxon>Neoptera</taxon>
        <taxon>Paraneoptera</taxon>
        <taxon>Psocodea</taxon>
        <taxon>Troctomorpha</taxon>
        <taxon>Phthiraptera</taxon>
        <taxon>Anoplura</taxon>
        <taxon>Polyplacidae</taxon>
        <taxon>Polyplax</taxon>
    </lineage>
</organism>
<dbReference type="InterPro" id="IPR025887">
    <property type="entry name" value="Glyco_hydro_31_N_dom"/>
</dbReference>
<dbReference type="InterPro" id="IPR011013">
    <property type="entry name" value="Gal_mutarotase_sf_dom"/>
</dbReference>
<keyword evidence="3 9" id="KW-0378">Hydrolase</keyword>
<dbReference type="PANTHER" id="PTHR22762">
    <property type="entry name" value="ALPHA-GLUCOSIDASE"/>
    <property type="match status" value="1"/>
</dbReference>
<dbReference type="SUPFAM" id="SSF51011">
    <property type="entry name" value="Glycosyl hydrolase domain"/>
    <property type="match status" value="1"/>
</dbReference>
<dbReference type="Pfam" id="PF00088">
    <property type="entry name" value="Trefoil"/>
    <property type="match status" value="1"/>
</dbReference>
<dbReference type="Gene3D" id="2.60.40.1760">
    <property type="entry name" value="glycosyl hydrolase (family 31)"/>
    <property type="match status" value="1"/>
</dbReference>
<accession>A0AAN8S9A3</accession>
<dbReference type="EMBL" id="JAWJWE010000036">
    <property type="protein sequence ID" value="KAK6629046.1"/>
    <property type="molecule type" value="Genomic_DNA"/>
</dbReference>
<evidence type="ECO:0000259" key="11">
    <source>
        <dbReference type="PROSITE" id="PS51448"/>
    </source>
</evidence>
<dbReference type="Gene3D" id="2.60.40.1180">
    <property type="entry name" value="Golgi alpha-mannosidase II"/>
    <property type="match status" value="2"/>
</dbReference>
<sequence length="885" mass="101169">MKTIFCLLSVLLFVTRNELSAKEEKLCSNIQDAEKFDCYPESGSNEEKCNKRGCCWAPRSSLNRHPVTHFPPLDVPWCYYPRNFGGYEYVNLTRTDQGDIAFLRRTFPSPYPRDVKSVRMDVEYQSNDRLRIKLSDAENKRYESIYPKISNATKDFEASDRNYRVDIDLKQTGFKVLRKDGDLLFDAQNLGGFIFADQFLQISSKFKGKIYGLGEHRSTFWLDTKWTRFTLFAHDAPPSENMNLYGTHPFYLIMEPGGKSHGVYLHNSDPMDVLLQPLPAVTFRAIGGIFDFYFFLGPTPADVIRQFTELVGRPFLPPYWSLGFHLCKYGYGSAENTRAVWQRTRDAKIPFDVQYNDIDYMHNQNDFTIDPVKFHGLDALVDDIKKAGMHYVMILDPGVSASEPKGTYPPYDDGIAQDIFIKNEDGSVFVGKVWNPNSTVFPDFTNPKVDKYWTKQIRKLHEIIPFDGLWIDMNEPANFLNGTFTGCPKNELETPPYVPDVDKGKLNYKTLCMSAKQYAGNHYDLHNLYGISESEVTQRSVEEIIKKRAFILSRSTFTGSGKYTAHWTGDNFSTWHDMTKSIPALLSFSLYGIPFVGADICGFIGNTTTSLCNRWMQLGAFYPFSRNHNSLGNADQDPAILGEKVVASSINSLTIRYFLLPYLYTLFYRAHVSGDTVARPLFFEYPKDAKTYEVDRSFLWGSGLYVIPICEDNSQKVVTYLPSGRWYDWYNLTERTSKGEEVTLEADDEHIPLLIRGGIVFPMQKPALTTFESRKNKFTFLAAPNAKGSAWGELFWDDGISLKTIENKNYGLLNFNLTGDHFVSQVLFWNVSETPTLETIKILGTKNVHNVTLNKQKLNFENTNSVLTITNINLPLNVTIDLTWS</sequence>
<dbReference type="Proteomes" id="UP001372834">
    <property type="component" value="Unassembled WGS sequence"/>
</dbReference>
<dbReference type="CDD" id="cd14752">
    <property type="entry name" value="GH31_N"/>
    <property type="match status" value="1"/>
</dbReference>
<dbReference type="InterPro" id="IPR030459">
    <property type="entry name" value="Glyco_hydro_31_CS"/>
</dbReference>
<dbReference type="SMART" id="SM00018">
    <property type="entry name" value="PD"/>
    <property type="match status" value="1"/>
</dbReference>
<comment type="subcellular location">
    <subcellularLocation>
        <location evidence="1">Membrane</location>
    </subcellularLocation>
</comment>
<protein>
    <recommendedName>
        <fullName evidence="11">P-type domain-containing protein</fullName>
    </recommendedName>
</protein>
<evidence type="ECO:0000256" key="8">
    <source>
        <dbReference type="PROSITE-ProRule" id="PRU00779"/>
    </source>
</evidence>
<evidence type="ECO:0000256" key="1">
    <source>
        <dbReference type="ARBA" id="ARBA00004370"/>
    </source>
</evidence>
<dbReference type="InterPro" id="IPR013780">
    <property type="entry name" value="Glyco_hydro_b"/>
</dbReference>
<dbReference type="InterPro" id="IPR048395">
    <property type="entry name" value="Glyco_hydro_31_C"/>
</dbReference>
<feature type="chain" id="PRO_5042971350" description="P-type domain-containing protein" evidence="10">
    <location>
        <begin position="22"/>
        <end position="885"/>
    </location>
</feature>
<evidence type="ECO:0000256" key="3">
    <source>
        <dbReference type="ARBA" id="ARBA00022801"/>
    </source>
</evidence>
<dbReference type="InterPro" id="IPR044913">
    <property type="entry name" value="P_trefoil_dom_sf"/>
</dbReference>
<comment type="caution">
    <text evidence="12">The sequence shown here is derived from an EMBL/GenBank/DDBJ whole genome shotgun (WGS) entry which is preliminary data.</text>
</comment>
<dbReference type="Gene3D" id="3.20.20.80">
    <property type="entry name" value="Glycosidases"/>
    <property type="match status" value="1"/>
</dbReference>
<reference evidence="12 13" key="1">
    <citation type="submission" date="2023-10" db="EMBL/GenBank/DDBJ databases">
        <title>Genomes of two closely related lineages of the louse Polyplax serrata with different host specificities.</title>
        <authorList>
            <person name="Martinu J."/>
            <person name="Tarabai H."/>
            <person name="Stefka J."/>
            <person name="Hypsa V."/>
        </authorList>
    </citation>
    <scope>NUCLEOTIDE SEQUENCE [LARGE SCALE GENOMIC DNA]</scope>
    <source>
        <strain evidence="12">HR10_N</strain>
    </source>
</reference>
<dbReference type="FunFam" id="3.20.20.80:FF:000016">
    <property type="entry name" value="Maltase-glucoamylase, intestinal"/>
    <property type="match status" value="1"/>
</dbReference>
<dbReference type="InterPro" id="IPR030458">
    <property type="entry name" value="Glyco_hydro_31_AS"/>
</dbReference>
<evidence type="ECO:0000256" key="9">
    <source>
        <dbReference type="RuleBase" id="RU361185"/>
    </source>
</evidence>